<dbReference type="Pfam" id="PF12663">
    <property type="entry name" value="DUF3788"/>
    <property type="match status" value="1"/>
</dbReference>
<dbReference type="OrthoDB" id="9090890at2"/>
<keyword evidence="2" id="KW-1185">Reference proteome</keyword>
<gene>
    <name evidence="1" type="ORF">SAMN02746066_03559</name>
</gene>
<sequence length="135" mass="16032">MYERLINKNEMPTIEEFLVHIGKGKELFDSIDAFLINEINSSKMIKFDAHSRCWKMSYHIKRKYICDIITEKDAFTIVTRLSEESIRNVYDGLLPYAKECIDNSPFRHRGWIEYRVLSALHLEDIKTMLQIRAND</sequence>
<dbReference type="EMBL" id="FRCP01000019">
    <property type="protein sequence ID" value="SHM84637.1"/>
    <property type="molecule type" value="Genomic_DNA"/>
</dbReference>
<evidence type="ECO:0008006" key="3">
    <source>
        <dbReference type="Google" id="ProtNLM"/>
    </source>
</evidence>
<proteinExistence type="predicted"/>
<organism evidence="1 2">
    <name type="scientific">Anaerosporobacter mobilis DSM 15930</name>
    <dbReference type="NCBI Taxonomy" id="1120996"/>
    <lineage>
        <taxon>Bacteria</taxon>
        <taxon>Bacillati</taxon>
        <taxon>Bacillota</taxon>
        <taxon>Clostridia</taxon>
        <taxon>Lachnospirales</taxon>
        <taxon>Lachnospiraceae</taxon>
        <taxon>Anaerosporobacter</taxon>
    </lineage>
</organism>
<evidence type="ECO:0000313" key="1">
    <source>
        <dbReference type="EMBL" id="SHM84637.1"/>
    </source>
</evidence>
<dbReference type="AlphaFoldDB" id="A0A1M7M1S2"/>
<accession>A0A1M7M1S2</accession>
<evidence type="ECO:0000313" key="2">
    <source>
        <dbReference type="Proteomes" id="UP000184038"/>
    </source>
</evidence>
<dbReference type="Proteomes" id="UP000184038">
    <property type="component" value="Unassembled WGS sequence"/>
</dbReference>
<dbReference type="RefSeq" id="WP_073289755.1">
    <property type="nucleotide sequence ID" value="NZ_FRCP01000019.1"/>
</dbReference>
<protein>
    <recommendedName>
        <fullName evidence="3">DUF3788 domain-containing protein</fullName>
    </recommendedName>
</protein>
<name>A0A1M7M1S2_9FIRM</name>
<reference evidence="1 2" key="1">
    <citation type="submission" date="2016-11" db="EMBL/GenBank/DDBJ databases">
        <authorList>
            <person name="Jaros S."/>
            <person name="Januszkiewicz K."/>
            <person name="Wedrychowicz H."/>
        </authorList>
    </citation>
    <scope>NUCLEOTIDE SEQUENCE [LARGE SCALE GENOMIC DNA]</scope>
    <source>
        <strain evidence="1 2">DSM 15930</strain>
    </source>
</reference>
<dbReference type="InterPro" id="IPR024265">
    <property type="entry name" value="DUF3788"/>
</dbReference>